<protein>
    <recommendedName>
        <fullName evidence="1">Methyltransferase FkbM domain-containing protein</fullName>
    </recommendedName>
</protein>
<dbReference type="PANTHER" id="PTHR36973">
    <property type="entry name" value="SLL1456 PROTEIN-RELATED"/>
    <property type="match status" value="1"/>
</dbReference>
<dbReference type="InterPro" id="IPR053188">
    <property type="entry name" value="FkbM_Methyltransferase"/>
</dbReference>
<comment type="caution">
    <text evidence="2">The sequence shown here is derived from an EMBL/GenBank/DDBJ whole genome shotgun (WGS) entry which is preliminary data.</text>
</comment>
<keyword evidence="3" id="KW-1185">Reference proteome</keyword>
<organism evidence="2 3">
    <name type="scientific">Solirubrum puertoriconensis</name>
    <dbReference type="NCBI Taxonomy" id="1751427"/>
    <lineage>
        <taxon>Bacteria</taxon>
        <taxon>Pseudomonadati</taxon>
        <taxon>Bacteroidota</taxon>
        <taxon>Cytophagia</taxon>
        <taxon>Cytophagales</taxon>
    </lineage>
</organism>
<dbReference type="InterPro" id="IPR029063">
    <property type="entry name" value="SAM-dependent_MTases_sf"/>
</dbReference>
<sequence length="269" mass="30768">MQVEKVIKIRWLLYWVGKLGYLRNKHALRDLQLLEEGRFWLYNVDGFFIASEGFSWYLTKEYLIDKVNRISCRYYQLRQGNTVVDIGAGLGEESSIYSELVGTAGRIYSIEANPKVYKCLTQVVKHNKLANVTAYNVAVNAANTTVEIEDNPANYLGSTLNGHDKTTSYQVEGVTLETFCQRHNITTIDFLKVNIEGAERFLAGAFQSPTLRIRNVAISCHDFRYPENYNEFFVTKEIVTNYLTAAGYTIQQQHTGEGYIDDWVYGTKS</sequence>
<evidence type="ECO:0000313" key="2">
    <source>
        <dbReference type="EMBL" id="KUG08055.1"/>
    </source>
</evidence>
<dbReference type="NCBIfam" id="TIGR01444">
    <property type="entry name" value="fkbM_fam"/>
    <property type="match status" value="1"/>
</dbReference>
<dbReference type="Pfam" id="PF05050">
    <property type="entry name" value="Methyltransf_21"/>
    <property type="match status" value="1"/>
</dbReference>
<feature type="domain" description="Methyltransferase FkbM" evidence="1">
    <location>
        <begin position="85"/>
        <end position="248"/>
    </location>
</feature>
<dbReference type="SUPFAM" id="SSF53335">
    <property type="entry name" value="S-adenosyl-L-methionine-dependent methyltransferases"/>
    <property type="match status" value="1"/>
</dbReference>
<dbReference type="Gene3D" id="3.40.50.150">
    <property type="entry name" value="Vaccinia Virus protein VP39"/>
    <property type="match status" value="1"/>
</dbReference>
<gene>
    <name evidence="2" type="ORF">ASU33_07575</name>
</gene>
<reference evidence="2 3" key="1">
    <citation type="submission" date="2015-11" db="EMBL/GenBank/DDBJ databases">
        <title>Solirubrum puertoriconensis gen. nov. an environmental bacteria isolated in Puerto Rico.</title>
        <authorList>
            <person name="Cuebas-Irizarry M.F."/>
            <person name="Montalvo-Rodriguez R."/>
        </authorList>
    </citation>
    <scope>NUCLEOTIDE SEQUENCE [LARGE SCALE GENOMIC DNA]</scope>
    <source>
        <strain evidence="2 3">MC1A</strain>
    </source>
</reference>
<dbReference type="CDD" id="cd02440">
    <property type="entry name" value="AdoMet_MTases"/>
    <property type="match status" value="1"/>
</dbReference>
<dbReference type="Proteomes" id="UP000054223">
    <property type="component" value="Unassembled WGS sequence"/>
</dbReference>
<dbReference type="InterPro" id="IPR006342">
    <property type="entry name" value="FkbM_mtfrase"/>
</dbReference>
<evidence type="ECO:0000259" key="1">
    <source>
        <dbReference type="Pfam" id="PF05050"/>
    </source>
</evidence>
<accession>A0A9X0L511</accession>
<dbReference type="AlphaFoldDB" id="A0A9X0L511"/>
<proteinExistence type="predicted"/>
<dbReference type="OrthoDB" id="930965at2"/>
<evidence type="ECO:0000313" key="3">
    <source>
        <dbReference type="Proteomes" id="UP000054223"/>
    </source>
</evidence>
<name>A0A9X0L511_SOLP1</name>
<dbReference type="GO" id="GO:0008171">
    <property type="term" value="F:O-methyltransferase activity"/>
    <property type="evidence" value="ECO:0007669"/>
    <property type="project" value="TreeGrafter"/>
</dbReference>
<dbReference type="PANTHER" id="PTHR36973:SF4">
    <property type="entry name" value="NODULATION PROTEIN"/>
    <property type="match status" value="1"/>
</dbReference>
<dbReference type="RefSeq" id="WP_059069102.1">
    <property type="nucleotide sequence ID" value="NZ_LNAL01000006.1"/>
</dbReference>
<dbReference type="EMBL" id="LNAL01000006">
    <property type="protein sequence ID" value="KUG08055.1"/>
    <property type="molecule type" value="Genomic_DNA"/>
</dbReference>